<evidence type="ECO:0000313" key="3">
    <source>
        <dbReference type="EMBL" id="HIT85964.1"/>
    </source>
</evidence>
<name>A0A9D1KQJ9_9FIRM</name>
<organism evidence="3 4">
    <name type="scientific">Candidatus Ornithomonoglobus intestinigallinarum</name>
    <dbReference type="NCBI Taxonomy" id="2840894"/>
    <lineage>
        <taxon>Bacteria</taxon>
        <taxon>Bacillati</taxon>
        <taxon>Bacillota</taxon>
        <taxon>Clostridia</taxon>
        <taxon>Candidatus Ornithomonoglobus</taxon>
    </lineage>
</organism>
<feature type="region of interest" description="Disordered" evidence="1">
    <location>
        <begin position="168"/>
        <end position="193"/>
    </location>
</feature>
<accession>A0A9D1KQJ9</accession>
<comment type="caution">
    <text evidence="3">The sequence shown here is derived from an EMBL/GenBank/DDBJ whole genome shotgun (WGS) entry which is preliminary data.</text>
</comment>
<keyword evidence="2" id="KW-1133">Transmembrane helix</keyword>
<feature type="transmembrane region" description="Helical" evidence="2">
    <location>
        <begin position="83"/>
        <end position="105"/>
    </location>
</feature>
<gene>
    <name evidence="3" type="ORF">IAA60_08715</name>
</gene>
<feature type="transmembrane region" description="Helical" evidence="2">
    <location>
        <begin position="48"/>
        <end position="71"/>
    </location>
</feature>
<evidence type="ECO:0000256" key="1">
    <source>
        <dbReference type="SAM" id="MobiDB-lite"/>
    </source>
</evidence>
<evidence type="ECO:0000313" key="4">
    <source>
        <dbReference type="Proteomes" id="UP000824165"/>
    </source>
</evidence>
<reference evidence="3" key="2">
    <citation type="journal article" date="2021" name="PeerJ">
        <title>Extensive microbial diversity within the chicken gut microbiome revealed by metagenomics and culture.</title>
        <authorList>
            <person name="Gilroy R."/>
            <person name="Ravi A."/>
            <person name="Getino M."/>
            <person name="Pursley I."/>
            <person name="Horton D.L."/>
            <person name="Alikhan N.F."/>
            <person name="Baker D."/>
            <person name="Gharbi K."/>
            <person name="Hall N."/>
            <person name="Watson M."/>
            <person name="Adriaenssens E.M."/>
            <person name="Foster-Nyarko E."/>
            <person name="Jarju S."/>
            <person name="Secka A."/>
            <person name="Antonio M."/>
            <person name="Oren A."/>
            <person name="Chaudhuri R.R."/>
            <person name="La Ragione R."/>
            <person name="Hildebrand F."/>
            <person name="Pallen M.J."/>
        </authorList>
    </citation>
    <scope>NUCLEOTIDE SEQUENCE</scope>
    <source>
        <strain evidence="3">CHK181-108</strain>
    </source>
</reference>
<proteinExistence type="predicted"/>
<dbReference type="EMBL" id="DVLU01000094">
    <property type="protein sequence ID" value="HIT85964.1"/>
    <property type="molecule type" value="Genomic_DNA"/>
</dbReference>
<keyword evidence="2" id="KW-0812">Transmembrane</keyword>
<feature type="compositionally biased region" description="Basic residues" evidence="1">
    <location>
        <begin position="170"/>
        <end position="193"/>
    </location>
</feature>
<dbReference type="AlphaFoldDB" id="A0A9D1KQJ9"/>
<feature type="transmembrane region" description="Helical" evidence="2">
    <location>
        <begin position="129"/>
        <end position="151"/>
    </location>
</feature>
<reference evidence="3" key="1">
    <citation type="submission" date="2020-10" db="EMBL/GenBank/DDBJ databases">
        <authorList>
            <person name="Gilroy R."/>
        </authorList>
    </citation>
    <scope>NUCLEOTIDE SEQUENCE</scope>
    <source>
        <strain evidence="3">CHK181-108</strain>
    </source>
</reference>
<keyword evidence="2" id="KW-0472">Membrane</keyword>
<sequence>MLRIIERIVSVDSSSPLLLTFTRLVETFLACIIPSAITIYVLSKKPVINLMYAMYFAGMVLCLCANGYFWYQFMKVLRSWKKYLRVNLGTYLVFAAAMIGGYYIADDPRVYTAFFGIYRALECFDLKTIVSLAAMNVLSLGVLFAAGAAGMNAKSHRRAKIAERTERFSRGHSHHHRSHHSHHGHGSHHSRHE</sequence>
<dbReference type="Proteomes" id="UP000824165">
    <property type="component" value="Unassembled WGS sequence"/>
</dbReference>
<feature type="transmembrane region" description="Helical" evidence="2">
    <location>
        <begin position="21"/>
        <end position="42"/>
    </location>
</feature>
<evidence type="ECO:0000256" key="2">
    <source>
        <dbReference type="SAM" id="Phobius"/>
    </source>
</evidence>
<protein>
    <submittedName>
        <fullName evidence="3">Uncharacterized protein</fullName>
    </submittedName>
</protein>